<keyword evidence="6" id="KW-0436">Ligase</keyword>
<name>A0A7C2ZS79_9CREN</name>
<accession>A0A7C2ZS79</accession>
<dbReference type="GO" id="GO:0046872">
    <property type="term" value="F:metal ion binding"/>
    <property type="evidence" value="ECO:0007669"/>
    <property type="project" value="UniProtKB-KW"/>
</dbReference>
<proteinExistence type="predicted"/>
<dbReference type="InterPro" id="IPR011761">
    <property type="entry name" value="ATP-grasp"/>
</dbReference>
<reference evidence="6" key="1">
    <citation type="journal article" date="2020" name="mSystems">
        <title>Genome- and Community-Level Interaction Insights into Carbon Utilization and Element Cycling Functions of Hydrothermarchaeota in Hydrothermal Sediment.</title>
        <authorList>
            <person name="Zhou Z."/>
            <person name="Liu Y."/>
            <person name="Xu W."/>
            <person name="Pan J."/>
            <person name="Luo Z.H."/>
            <person name="Li M."/>
        </authorList>
    </citation>
    <scope>NUCLEOTIDE SEQUENCE [LARGE SCALE GENOMIC DNA]</scope>
    <source>
        <strain evidence="6">SpSt-16</strain>
    </source>
</reference>
<evidence type="ECO:0000256" key="3">
    <source>
        <dbReference type="ARBA" id="ARBA00022840"/>
    </source>
</evidence>
<dbReference type="GO" id="GO:0005524">
    <property type="term" value="F:ATP binding"/>
    <property type="evidence" value="ECO:0007669"/>
    <property type="project" value="UniProtKB-UniRule"/>
</dbReference>
<dbReference type="Gene3D" id="3.30.470.20">
    <property type="entry name" value="ATP-grasp fold, B domain"/>
    <property type="match status" value="1"/>
</dbReference>
<dbReference type="GO" id="GO:0005737">
    <property type="term" value="C:cytoplasm"/>
    <property type="evidence" value="ECO:0007669"/>
    <property type="project" value="TreeGrafter"/>
</dbReference>
<gene>
    <name evidence="6" type="ORF">ENO77_04150</name>
</gene>
<dbReference type="NCBIfam" id="TIGR00768">
    <property type="entry name" value="rimK_fam"/>
    <property type="match status" value="1"/>
</dbReference>
<evidence type="ECO:0000256" key="1">
    <source>
        <dbReference type="ARBA" id="ARBA00022723"/>
    </source>
</evidence>
<dbReference type="InterPro" id="IPR013815">
    <property type="entry name" value="ATP_grasp_subdomain_1"/>
</dbReference>
<sequence length="298" mass="32992">MKIAVISDQATPTWSARQLLLAFESLGASTVYIRPSEMASVIGDGEYGVLHIPSLKPLELDGAILRDLGISLTLENFLRRIDVIRHLELTGTLVVNPVESMIRARDKYHSLMILNKAGIPIPKTFVLEDCMTVPKIVESWGRTVIKPIIGSMGFGVTSTESPDIAYNIARTLLQLKQPIYLQKYVEKPKRDIRAFVIGDELIAAYYRVQTSPTSWKTNVAQGAKPIPILKPDKELEEIAIKSAKTLNLYYAGVDIAEAPDGYKVFEVNASPQWKGLQKATGINVASLLARYIVSLIKK</sequence>
<dbReference type="PANTHER" id="PTHR21621:SF0">
    <property type="entry name" value="BETA-CITRYLGLUTAMATE SYNTHASE B-RELATED"/>
    <property type="match status" value="1"/>
</dbReference>
<keyword evidence="2 4" id="KW-0547">Nucleotide-binding</keyword>
<dbReference type="AlphaFoldDB" id="A0A7C2ZS79"/>
<keyword evidence="1" id="KW-0479">Metal-binding</keyword>
<dbReference type="EMBL" id="DSGT01000011">
    <property type="protein sequence ID" value="HEW53337.1"/>
    <property type="molecule type" value="Genomic_DNA"/>
</dbReference>
<evidence type="ECO:0000256" key="2">
    <source>
        <dbReference type="ARBA" id="ARBA00022741"/>
    </source>
</evidence>
<evidence type="ECO:0000313" key="6">
    <source>
        <dbReference type="EMBL" id="HEW53337.1"/>
    </source>
</evidence>
<comment type="caution">
    <text evidence="6">The sequence shown here is derived from an EMBL/GenBank/DDBJ whole genome shotgun (WGS) entry which is preliminary data.</text>
</comment>
<dbReference type="GO" id="GO:0016879">
    <property type="term" value="F:ligase activity, forming carbon-nitrogen bonds"/>
    <property type="evidence" value="ECO:0007669"/>
    <property type="project" value="TreeGrafter"/>
</dbReference>
<evidence type="ECO:0000256" key="4">
    <source>
        <dbReference type="PROSITE-ProRule" id="PRU00409"/>
    </source>
</evidence>
<dbReference type="InterPro" id="IPR013651">
    <property type="entry name" value="ATP-grasp_RimK-type"/>
</dbReference>
<organism evidence="6">
    <name type="scientific">Ignisphaera aggregans</name>
    <dbReference type="NCBI Taxonomy" id="334771"/>
    <lineage>
        <taxon>Archaea</taxon>
        <taxon>Thermoproteota</taxon>
        <taxon>Thermoprotei</taxon>
        <taxon>Desulfurococcales</taxon>
        <taxon>Desulfurococcaceae</taxon>
        <taxon>Ignisphaera</taxon>
    </lineage>
</organism>
<dbReference type="PANTHER" id="PTHR21621">
    <property type="entry name" value="RIBOSOMAL PROTEIN S6 MODIFICATION PROTEIN"/>
    <property type="match status" value="1"/>
</dbReference>
<dbReference type="PROSITE" id="PS50975">
    <property type="entry name" value="ATP_GRASP"/>
    <property type="match status" value="1"/>
</dbReference>
<keyword evidence="3 4" id="KW-0067">ATP-binding</keyword>
<dbReference type="Pfam" id="PF08443">
    <property type="entry name" value="RimK"/>
    <property type="match status" value="1"/>
</dbReference>
<dbReference type="SUPFAM" id="SSF56059">
    <property type="entry name" value="Glutathione synthetase ATP-binding domain-like"/>
    <property type="match status" value="1"/>
</dbReference>
<evidence type="ECO:0000259" key="5">
    <source>
        <dbReference type="PROSITE" id="PS50975"/>
    </source>
</evidence>
<dbReference type="InterPro" id="IPR004666">
    <property type="entry name" value="Rp_bS6_RimK/Lys_biosynth_LsyX"/>
</dbReference>
<protein>
    <submittedName>
        <fullName evidence="6">RimK family alpha-L-glutamate ligase</fullName>
    </submittedName>
</protein>
<dbReference type="Gene3D" id="3.30.1490.20">
    <property type="entry name" value="ATP-grasp fold, A domain"/>
    <property type="match status" value="1"/>
</dbReference>
<feature type="domain" description="ATP-grasp" evidence="5">
    <location>
        <begin position="111"/>
        <end position="293"/>
    </location>
</feature>
<dbReference type="Gene3D" id="3.40.50.20">
    <property type="match status" value="1"/>
</dbReference>